<feature type="domain" description="2Fe-2S ferredoxin-type" evidence="4">
    <location>
        <begin position="3"/>
        <end position="92"/>
    </location>
</feature>
<dbReference type="InterPro" id="IPR001709">
    <property type="entry name" value="Flavoprot_Pyr_Nucl_cyt_Rdtase"/>
</dbReference>
<evidence type="ECO:0000313" key="7">
    <source>
        <dbReference type="Proteomes" id="UP000272412"/>
    </source>
</evidence>
<dbReference type="InterPro" id="IPR001433">
    <property type="entry name" value="OxRdtase_FAD/NAD-bd"/>
</dbReference>
<evidence type="ECO:0000259" key="4">
    <source>
        <dbReference type="PROSITE" id="PS51085"/>
    </source>
</evidence>
<dbReference type="Pfam" id="PF00970">
    <property type="entry name" value="FAD_binding_6"/>
    <property type="match status" value="1"/>
</dbReference>
<dbReference type="EMBL" id="RPFL01000017">
    <property type="protein sequence ID" value="RPD86966.1"/>
    <property type="molecule type" value="Genomic_DNA"/>
</dbReference>
<evidence type="ECO:0000256" key="1">
    <source>
        <dbReference type="ARBA" id="ARBA00001974"/>
    </source>
</evidence>
<dbReference type="OrthoDB" id="9806195at2"/>
<dbReference type="InterPro" id="IPR012675">
    <property type="entry name" value="Beta-grasp_dom_sf"/>
</dbReference>
<dbReference type="AlphaFoldDB" id="A0A3N4MZR4"/>
<dbReference type="Pfam" id="PF00111">
    <property type="entry name" value="Fer2"/>
    <property type="match status" value="1"/>
</dbReference>
<dbReference type="PANTHER" id="PTHR47354">
    <property type="entry name" value="NADH OXIDOREDUCTASE HCR"/>
    <property type="match status" value="1"/>
</dbReference>
<dbReference type="InterPro" id="IPR017927">
    <property type="entry name" value="FAD-bd_FR_type"/>
</dbReference>
<sequence length="335" mass="37127">MSHTVTLGEETRFHVSSHETVLSAATRQNLNLPHSCKNGICGQCKADLISGEMTMSEYSAKALPAQEKLQGKILLCCTTAQSDLTIRIDGYNPHAQTVKILPARIEYIRIQHNVAILRLGLPKSSTFSFSAGQYIDLLLPGNHVRSYSIANASNQSGFIELHIRYRKQGLCSNMIFGQPPVLKEKGIVRIKGPLDTFGLKKDSAKPIIFLATGTGFAPIHSMLAELIRQQSQRTVHLYWGAREMNDLYALSEAQDCLSRLNHSHFTPVLRAPTPDWQGDYGYVQDIVARDYPDFSGYEVYACGAPAMVEHAFSLSTAQCRLPKDAFYSDAFTQAV</sequence>
<dbReference type="CDD" id="cd00207">
    <property type="entry name" value="fer2"/>
    <property type="match status" value="1"/>
</dbReference>
<dbReference type="InterPro" id="IPR036010">
    <property type="entry name" value="2Fe-2S_ferredoxin-like_sf"/>
</dbReference>
<dbReference type="InterPro" id="IPR050415">
    <property type="entry name" value="MRET"/>
</dbReference>
<keyword evidence="7" id="KW-1185">Reference proteome</keyword>
<keyword evidence="2" id="KW-0411">Iron-sulfur</keyword>
<proteinExistence type="predicted"/>
<dbReference type="SUPFAM" id="SSF52343">
    <property type="entry name" value="Ferredoxin reductase-like, C-terminal NADP-linked domain"/>
    <property type="match status" value="1"/>
</dbReference>
<accession>A0A3N4MZR4</accession>
<name>A0A3N4MZR4_9NEIS</name>
<dbReference type="SUPFAM" id="SSF63380">
    <property type="entry name" value="Riboflavin synthase domain-like"/>
    <property type="match status" value="1"/>
</dbReference>
<dbReference type="InterPro" id="IPR039261">
    <property type="entry name" value="FNR_nucleotide-bd"/>
</dbReference>
<dbReference type="PRINTS" id="PR00410">
    <property type="entry name" value="PHEHYDRXLASE"/>
</dbReference>
<keyword evidence="2" id="KW-0479">Metal-binding</keyword>
<gene>
    <name evidence="6" type="ORF">EGK74_07410</name>
</gene>
<comment type="cofactor">
    <cofactor evidence="1">
        <name>FAD</name>
        <dbReference type="ChEBI" id="CHEBI:57692"/>
    </cofactor>
</comment>
<protein>
    <submittedName>
        <fullName evidence="6">CDP-6-deoxy-delta-3,4-glucoseen reductase</fullName>
    </submittedName>
</protein>
<dbReference type="PROSITE" id="PS51085">
    <property type="entry name" value="2FE2S_FER_2"/>
    <property type="match status" value="1"/>
</dbReference>
<evidence type="ECO:0000256" key="2">
    <source>
        <dbReference type="ARBA" id="ARBA00022714"/>
    </source>
</evidence>
<dbReference type="Pfam" id="PF00175">
    <property type="entry name" value="NAD_binding_1"/>
    <property type="match status" value="1"/>
</dbReference>
<dbReference type="InterPro" id="IPR017938">
    <property type="entry name" value="Riboflavin_synthase-like_b-brl"/>
</dbReference>
<dbReference type="PANTHER" id="PTHR47354:SF5">
    <property type="entry name" value="PROTEIN RFBI"/>
    <property type="match status" value="1"/>
</dbReference>
<dbReference type="PROSITE" id="PS00197">
    <property type="entry name" value="2FE2S_FER_1"/>
    <property type="match status" value="1"/>
</dbReference>
<evidence type="ECO:0000259" key="5">
    <source>
        <dbReference type="PROSITE" id="PS51384"/>
    </source>
</evidence>
<dbReference type="Gene3D" id="3.40.50.80">
    <property type="entry name" value="Nucleotide-binding domain of ferredoxin-NADP reductase (FNR) module"/>
    <property type="match status" value="1"/>
</dbReference>
<dbReference type="GO" id="GO:0016491">
    <property type="term" value="F:oxidoreductase activity"/>
    <property type="evidence" value="ECO:0007669"/>
    <property type="project" value="InterPro"/>
</dbReference>
<evidence type="ECO:0000313" key="6">
    <source>
        <dbReference type="EMBL" id="RPD86966.1"/>
    </source>
</evidence>
<dbReference type="InterPro" id="IPR001041">
    <property type="entry name" value="2Fe-2S_ferredoxin-type"/>
</dbReference>
<dbReference type="Gene3D" id="3.10.20.30">
    <property type="match status" value="1"/>
</dbReference>
<dbReference type="PRINTS" id="PR00371">
    <property type="entry name" value="FPNCR"/>
</dbReference>
<dbReference type="RefSeq" id="WP_123804261.1">
    <property type="nucleotide sequence ID" value="NZ_RPFL01000017.1"/>
</dbReference>
<feature type="domain" description="FAD-binding FR-type" evidence="5">
    <location>
        <begin position="93"/>
        <end position="200"/>
    </location>
</feature>
<dbReference type="GO" id="GO:0051537">
    <property type="term" value="F:2 iron, 2 sulfur cluster binding"/>
    <property type="evidence" value="ECO:0007669"/>
    <property type="project" value="UniProtKB-KW"/>
</dbReference>
<organism evidence="6 7">
    <name type="scientific">Neisseria weixii</name>
    <dbReference type="NCBI Taxonomy" id="1853276"/>
    <lineage>
        <taxon>Bacteria</taxon>
        <taxon>Pseudomonadati</taxon>
        <taxon>Pseudomonadota</taxon>
        <taxon>Betaproteobacteria</taxon>
        <taxon>Neisseriales</taxon>
        <taxon>Neisseriaceae</taxon>
        <taxon>Neisseria</taxon>
    </lineage>
</organism>
<reference evidence="6 7" key="1">
    <citation type="submission" date="2018-11" db="EMBL/GenBank/DDBJ databases">
        <title>Neisseria weixii sp. nov. isolated from the rectal contents of plateau pika (Ochotona cruzoniae).</title>
        <authorList>
            <person name="Zhang G."/>
        </authorList>
    </citation>
    <scope>NUCLEOTIDE SEQUENCE [LARGE SCALE GENOMIC DNA]</scope>
    <source>
        <strain evidence="6 7">10009</strain>
    </source>
</reference>
<comment type="caution">
    <text evidence="6">The sequence shown here is derived from an EMBL/GenBank/DDBJ whole genome shotgun (WGS) entry which is preliminary data.</text>
</comment>
<dbReference type="InterPro" id="IPR008333">
    <property type="entry name" value="Cbr1-like_FAD-bd_dom"/>
</dbReference>
<dbReference type="PROSITE" id="PS51384">
    <property type="entry name" value="FAD_FR"/>
    <property type="match status" value="1"/>
</dbReference>
<dbReference type="Gene3D" id="2.40.30.10">
    <property type="entry name" value="Translation factors"/>
    <property type="match status" value="1"/>
</dbReference>
<dbReference type="CDD" id="cd06189">
    <property type="entry name" value="flavin_oxioreductase"/>
    <property type="match status" value="1"/>
</dbReference>
<dbReference type="Proteomes" id="UP000272412">
    <property type="component" value="Unassembled WGS sequence"/>
</dbReference>
<evidence type="ECO:0000256" key="3">
    <source>
        <dbReference type="ARBA" id="ARBA00034078"/>
    </source>
</evidence>
<keyword evidence="2" id="KW-0001">2Fe-2S</keyword>
<dbReference type="InterPro" id="IPR006058">
    <property type="entry name" value="2Fe2S_fd_BS"/>
</dbReference>
<dbReference type="SUPFAM" id="SSF54292">
    <property type="entry name" value="2Fe-2S ferredoxin-like"/>
    <property type="match status" value="1"/>
</dbReference>
<keyword evidence="2" id="KW-0408">Iron</keyword>
<comment type="cofactor">
    <cofactor evidence="3">
        <name>[2Fe-2S] cluster</name>
        <dbReference type="ChEBI" id="CHEBI:190135"/>
    </cofactor>
</comment>